<accession>A0ABR6XMV5</accession>
<evidence type="ECO:0000313" key="5">
    <source>
        <dbReference type="Proteomes" id="UP000643610"/>
    </source>
</evidence>
<organism evidence="4 5">
    <name type="scientific">Undibacterium amnicola</name>
    <dbReference type="NCBI Taxonomy" id="1834038"/>
    <lineage>
        <taxon>Bacteria</taxon>
        <taxon>Pseudomonadati</taxon>
        <taxon>Pseudomonadota</taxon>
        <taxon>Betaproteobacteria</taxon>
        <taxon>Burkholderiales</taxon>
        <taxon>Oxalobacteraceae</taxon>
        <taxon>Undibacterium</taxon>
    </lineage>
</organism>
<evidence type="ECO:0000256" key="2">
    <source>
        <dbReference type="ARBA" id="ARBA00022801"/>
    </source>
</evidence>
<dbReference type="EMBL" id="JACOFU010000002">
    <property type="protein sequence ID" value="MBC3830848.1"/>
    <property type="molecule type" value="Genomic_DNA"/>
</dbReference>
<protein>
    <submittedName>
        <fullName evidence="4">DUF479 domain-containing protein</fullName>
    </submittedName>
</protein>
<dbReference type="Pfam" id="PF04336">
    <property type="entry name" value="ACP_PD"/>
    <property type="match status" value="1"/>
</dbReference>
<sequence>MNYLAHIYLARHSHDAMLGALLGDFVKMNGASEYPITIAQEIILHRKIDSYTDQHPLIQDARSLFAPNRRRYAGIALDIFYDHVLAKHWQHYSDLDLSVFIQEFYQALLARKNLFTETLAYAAPRMVAQDWLGSYMAFDGVDIAIQRVSTRLSRNGHLLRESVVDLEQNYADLSQGFLDFFPQLQSFVLEQRDLLAHEPAN</sequence>
<name>A0ABR6XMV5_9BURK</name>
<proteinExistence type="predicted"/>
<reference evidence="4 5" key="1">
    <citation type="submission" date="2020-08" db="EMBL/GenBank/DDBJ databases">
        <title>Novel species isolated from subtropical streams in China.</title>
        <authorList>
            <person name="Lu H."/>
        </authorList>
    </citation>
    <scope>NUCLEOTIDE SEQUENCE [LARGE SCALE GENOMIC DNA]</scope>
    <source>
        <strain evidence="4 5">KCTC 52442</strain>
    </source>
</reference>
<dbReference type="PANTHER" id="PTHR38764:SF1">
    <property type="entry name" value="ACYL CARRIER PROTEIN PHOSPHODIESTERASE"/>
    <property type="match status" value="1"/>
</dbReference>
<gene>
    <name evidence="4" type="ORF">H8K33_04955</name>
</gene>
<keyword evidence="1" id="KW-0444">Lipid biosynthesis</keyword>
<evidence type="ECO:0000256" key="1">
    <source>
        <dbReference type="ARBA" id="ARBA00022516"/>
    </source>
</evidence>
<dbReference type="Proteomes" id="UP000643610">
    <property type="component" value="Unassembled WGS sequence"/>
</dbReference>
<dbReference type="PANTHER" id="PTHR38764">
    <property type="entry name" value="ACYL CARRIER PROTEIN PHOSPHODIESTERASE"/>
    <property type="match status" value="1"/>
</dbReference>
<dbReference type="PIRSF" id="PIRSF011489">
    <property type="entry name" value="DUF479"/>
    <property type="match status" value="1"/>
</dbReference>
<comment type="caution">
    <text evidence="4">The sequence shown here is derived from an EMBL/GenBank/DDBJ whole genome shotgun (WGS) entry which is preliminary data.</text>
</comment>
<evidence type="ECO:0000256" key="3">
    <source>
        <dbReference type="ARBA" id="ARBA00023098"/>
    </source>
</evidence>
<evidence type="ECO:0000313" key="4">
    <source>
        <dbReference type="EMBL" id="MBC3830848.1"/>
    </source>
</evidence>
<keyword evidence="2" id="KW-0378">Hydrolase</keyword>
<keyword evidence="5" id="KW-1185">Reference proteome</keyword>
<keyword evidence="3" id="KW-0443">Lipid metabolism</keyword>
<dbReference type="InterPro" id="IPR007431">
    <property type="entry name" value="ACP_PD"/>
</dbReference>
<dbReference type="RefSeq" id="WP_186889901.1">
    <property type="nucleotide sequence ID" value="NZ_JACOFU010000002.1"/>
</dbReference>